<evidence type="ECO:0000313" key="3">
    <source>
        <dbReference type="Proteomes" id="UP001049176"/>
    </source>
</evidence>
<feature type="region of interest" description="Disordered" evidence="1">
    <location>
        <begin position="29"/>
        <end position="52"/>
    </location>
</feature>
<protein>
    <submittedName>
        <fullName evidence="2">Uncharacterized protein</fullName>
    </submittedName>
</protein>
<dbReference type="RefSeq" id="XP_043004824.1">
    <property type="nucleotide sequence ID" value="XM_043157457.1"/>
</dbReference>
<proteinExistence type="predicted"/>
<dbReference type="KEGG" id="more:E1B28_012357"/>
<evidence type="ECO:0000313" key="2">
    <source>
        <dbReference type="EMBL" id="KAG7088353.1"/>
    </source>
</evidence>
<dbReference type="OrthoDB" id="3106890at2759"/>
<name>A0A9P7UNL7_9AGAR</name>
<dbReference type="EMBL" id="CM032188">
    <property type="protein sequence ID" value="KAG7088353.1"/>
    <property type="molecule type" value="Genomic_DNA"/>
</dbReference>
<organism evidence="2 3">
    <name type="scientific">Marasmius oreades</name>
    <name type="common">fairy-ring Marasmius</name>
    <dbReference type="NCBI Taxonomy" id="181124"/>
    <lineage>
        <taxon>Eukaryota</taxon>
        <taxon>Fungi</taxon>
        <taxon>Dikarya</taxon>
        <taxon>Basidiomycota</taxon>
        <taxon>Agaricomycotina</taxon>
        <taxon>Agaricomycetes</taxon>
        <taxon>Agaricomycetidae</taxon>
        <taxon>Agaricales</taxon>
        <taxon>Marasmiineae</taxon>
        <taxon>Marasmiaceae</taxon>
        <taxon>Marasmius</taxon>
    </lineage>
</organism>
<dbReference type="AlphaFoldDB" id="A0A9P7UNL7"/>
<dbReference type="GeneID" id="66081432"/>
<dbReference type="Proteomes" id="UP001049176">
    <property type="component" value="Chromosome 8"/>
</dbReference>
<keyword evidence="3" id="KW-1185">Reference proteome</keyword>
<reference evidence="2" key="1">
    <citation type="journal article" date="2021" name="Genome Biol. Evol.">
        <title>The assembled and annotated genome of the fairy-ring fungus Marasmius oreades.</title>
        <authorList>
            <person name="Hiltunen M."/>
            <person name="Ament-Velasquez S.L."/>
            <person name="Johannesson H."/>
        </authorList>
    </citation>
    <scope>NUCLEOTIDE SEQUENCE</scope>
    <source>
        <strain evidence="2">03SP1</strain>
    </source>
</reference>
<comment type="caution">
    <text evidence="2">The sequence shown here is derived from an EMBL/GenBank/DDBJ whole genome shotgun (WGS) entry which is preliminary data.</text>
</comment>
<accession>A0A9P7UNL7</accession>
<evidence type="ECO:0000256" key="1">
    <source>
        <dbReference type="SAM" id="MobiDB-lite"/>
    </source>
</evidence>
<sequence>MGHALSCLIYHALVDFFTLNWRRQTAQDSASPEIDAKDLGQPLNLGSESNTSTWNTENDRCLHDLKVNRTKSRRFPWGNEVEKLYPQAYKVGSLISSFKTGALFF</sequence>
<gene>
    <name evidence="2" type="ORF">E1B28_012357</name>
</gene>